<reference evidence="1 2" key="1">
    <citation type="journal article" date="2018" name="Elife">
        <title>Discovery and characterization of a prevalent human gut bacterial enzyme sufficient for the inactivation of a family of plant toxins.</title>
        <authorList>
            <person name="Koppel N."/>
            <person name="Bisanz J.E."/>
            <person name="Pandelia M.E."/>
            <person name="Turnbaugh P.J."/>
            <person name="Balskus E.P."/>
        </authorList>
    </citation>
    <scope>NUCLEOTIDE SEQUENCE [LARGE SCALE GENOMIC DNA]</scope>
    <source>
        <strain evidence="1 2">3C</strain>
    </source>
</reference>
<sequence>MAATVKTLIEHSGELYWGTRQAMPGYHFGLSLNVMENGLVARVVYVMSDLDDSEEPLVTPELLASACFSVDDLAGNGIVLSDLLDDEEADDEGVIGWYCVEESFFGKDDVEALRASNDQLDGYLDIVLAIMTISADEIAAGMPSLEEVSFFDLLDELEGIAVLIDEGALAKPLPFTFRLIGDALLGWESADEEDWR</sequence>
<evidence type="ECO:0000313" key="1">
    <source>
        <dbReference type="EMBL" id="RDB65285.1"/>
    </source>
</evidence>
<keyword evidence="2" id="KW-1185">Reference proteome</keyword>
<dbReference type="Proteomes" id="UP000254000">
    <property type="component" value="Unassembled WGS sequence"/>
</dbReference>
<dbReference type="AlphaFoldDB" id="A0A369M496"/>
<dbReference type="GeneID" id="78359645"/>
<accession>A0A369M496</accession>
<dbReference type="EMBL" id="PPTS01000004">
    <property type="protein sequence ID" value="RDB65285.1"/>
    <property type="molecule type" value="Genomic_DNA"/>
</dbReference>
<dbReference type="RefSeq" id="WP_015538903.1">
    <property type="nucleotide sequence ID" value="NZ_CABMMS010000004.1"/>
</dbReference>
<name>A0A369M496_9ACTN</name>
<protein>
    <submittedName>
        <fullName evidence="1">Uncharacterized protein</fullName>
    </submittedName>
</protein>
<dbReference type="OrthoDB" id="3173694at2"/>
<proteinExistence type="predicted"/>
<evidence type="ECO:0000313" key="2">
    <source>
        <dbReference type="Proteomes" id="UP000254000"/>
    </source>
</evidence>
<comment type="caution">
    <text evidence="1">The sequence shown here is derived from an EMBL/GenBank/DDBJ whole genome shotgun (WGS) entry which is preliminary data.</text>
</comment>
<organism evidence="1 2">
    <name type="scientific">Gordonibacter pamelaeae</name>
    <dbReference type="NCBI Taxonomy" id="471189"/>
    <lineage>
        <taxon>Bacteria</taxon>
        <taxon>Bacillati</taxon>
        <taxon>Actinomycetota</taxon>
        <taxon>Coriobacteriia</taxon>
        <taxon>Eggerthellales</taxon>
        <taxon>Eggerthellaceae</taxon>
        <taxon>Gordonibacter</taxon>
    </lineage>
</organism>
<gene>
    <name evidence="1" type="ORF">C1877_08065</name>
</gene>